<evidence type="ECO:0000256" key="1">
    <source>
        <dbReference type="PROSITE-ProRule" id="PRU00042"/>
    </source>
</evidence>
<evidence type="ECO:0000313" key="5">
    <source>
        <dbReference type="EMBL" id="KAA6410189.1"/>
    </source>
</evidence>
<feature type="repeat" description="TPR" evidence="2">
    <location>
        <begin position="992"/>
        <end position="1025"/>
    </location>
</feature>
<feature type="compositionally biased region" description="Acidic residues" evidence="3">
    <location>
        <begin position="316"/>
        <end position="327"/>
    </location>
</feature>
<dbReference type="Gene3D" id="2.30.30.700">
    <property type="entry name" value="SLA1 homology domain 1"/>
    <property type="match status" value="1"/>
</dbReference>
<dbReference type="SMART" id="SM00028">
    <property type="entry name" value="TPR"/>
    <property type="match status" value="7"/>
</dbReference>
<evidence type="ECO:0000256" key="3">
    <source>
        <dbReference type="SAM" id="MobiDB-lite"/>
    </source>
</evidence>
<dbReference type="PROSITE" id="PS00028">
    <property type="entry name" value="ZINC_FINGER_C2H2_1"/>
    <property type="match status" value="1"/>
</dbReference>
<dbReference type="InterPro" id="IPR053137">
    <property type="entry name" value="NLR-like"/>
</dbReference>
<organism evidence="5 6">
    <name type="scientific">Lasallia pustulata</name>
    <dbReference type="NCBI Taxonomy" id="136370"/>
    <lineage>
        <taxon>Eukaryota</taxon>
        <taxon>Fungi</taxon>
        <taxon>Dikarya</taxon>
        <taxon>Ascomycota</taxon>
        <taxon>Pezizomycotina</taxon>
        <taxon>Lecanoromycetes</taxon>
        <taxon>OSLEUM clade</taxon>
        <taxon>Umbilicariomycetidae</taxon>
        <taxon>Umbilicariales</taxon>
        <taxon>Umbilicariaceae</taxon>
        <taxon>Lasallia</taxon>
    </lineage>
</organism>
<feature type="region of interest" description="Disordered" evidence="3">
    <location>
        <begin position="309"/>
        <end position="335"/>
    </location>
</feature>
<dbReference type="GO" id="GO:0042802">
    <property type="term" value="F:identical protein binding"/>
    <property type="evidence" value="ECO:0007669"/>
    <property type="project" value="InterPro"/>
</dbReference>
<keyword evidence="2" id="KW-0802">TPR repeat</keyword>
<dbReference type="InterPro" id="IPR058925">
    <property type="entry name" value="zf-C2H2_AcuF"/>
</dbReference>
<feature type="repeat" description="TPR" evidence="2">
    <location>
        <begin position="950"/>
        <end position="983"/>
    </location>
</feature>
<dbReference type="InterPro" id="IPR013087">
    <property type="entry name" value="Znf_C2H2_type"/>
</dbReference>
<feature type="compositionally biased region" description="Basic and acidic residues" evidence="3">
    <location>
        <begin position="169"/>
        <end position="181"/>
    </location>
</feature>
<proteinExistence type="predicted"/>
<evidence type="ECO:0000259" key="4">
    <source>
        <dbReference type="PROSITE" id="PS50157"/>
    </source>
</evidence>
<dbReference type="EMBL" id="VXIT01000009">
    <property type="protein sequence ID" value="KAA6410189.1"/>
    <property type="molecule type" value="Genomic_DNA"/>
</dbReference>
<dbReference type="Pfam" id="PF13424">
    <property type="entry name" value="TPR_12"/>
    <property type="match status" value="3"/>
</dbReference>
<gene>
    <name evidence="5" type="ORF">FRX48_05610</name>
</gene>
<dbReference type="Pfam" id="PF13374">
    <property type="entry name" value="TPR_10"/>
    <property type="match status" value="1"/>
</dbReference>
<dbReference type="GO" id="GO:0043130">
    <property type="term" value="F:ubiquitin binding"/>
    <property type="evidence" value="ECO:0007669"/>
    <property type="project" value="InterPro"/>
</dbReference>
<keyword evidence="1" id="KW-0863">Zinc-finger</keyword>
<dbReference type="AlphaFoldDB" id="A0A5M8PLE3"/>
<name>A0A5M8PLE3_9LECA</name>
<dbReference type="PANTHER" id="PTHR46082">
    <property type="entry name" value="ATP/GTP-BINDING PROTEIN-RELATED"/>
    <property type="match status" value="1"/>
</dbReference>
<dbReference type="OrthoDB" id="5412071at2759"/>
<dbReference type="GO" id="GO:0008270">
    <property type="term" value="F:zinc ion binding"/>
    <property type="evidence" value="ECO:0007669"/>
    <property type="project" value="UniProtKB-KW"/>
</dbReference>
<feature type="region of interest" description="Disordered" evidence="3">
    <location>
        <begin position="155"/>
        <end position="185"/>
    </location>
</feature>
<feature type="domain" description="C2H2-type" evidence="4">
    <location>
        <begin position="812"/>
        <end position="840"/>
    </location>
</feature>
<accession>A0A5M8PLE3</accession>
<dbReference type="SUPFAM" id="SSF48452">
    <property type="entry name" value="TPR-like"/>
    <property type="match status" value="1"/>
</dbReference>
<keyword evidence="1" id="KW-0479">Metal-binding</keyword>
<keyword evidence="1" id="KW-0862">Zinc</keyword>
<dbReference type="SMART" id="SM00355">
    <property type="entry name" value="ZnF_C2H2"/>
    <property type="match status" value="4"/>
</dbReference>
<sequence>MSEAEHSALYIFRAVDAGVCIVSKQPCDVRCPSQTFDLEVKMADTGLGSAAALQAQDKELLTRDWIDRHARKSKHPRPGENAGVKIDGKESVCNKCISRGRDESCTHEAFPEETEDGTADEIKTLQKKNKWMEQILGGIGNEGYDQDSIERLKEGESHRSITEKLATSDSRDAEDTNGRDLIEDDEEDGDKLGFVERLFRTCLHLFEGIWLELSALSPSPRCTRDGYLVEGLGKFYLWGESFQEGTLDNALEQSEELREDVLKLICRIANILTRSLFPMVVAPLRRKKLDEVIQCLDLLSEMAGAIVSGSTSEANSDNDDSEDEPDGPDGGHKSEETIGRDIRFLTVCLMELVPTLEQSLPCVGKPARSAFFVPPPAFRVSEPALTYVRNVFDKFPQADIKLTERLGEANWQRHVKVRNKIDQVANDDLVESKAFVVAPFSEFRDSALGSSIPTRSQYAASAASHTSFVSSLADGEERSIRVPPTPAEVSAGKPFQCHICGHTLHRIRNRVDWKIHVFADLQPYICTFSTCKDALFQFPTRKKWIDHEFAEHRVHKSWVCPDCSAESFSPNAWDEHLRQDHNVIFAGPQHRIALGSAQKVVSKPIDEQECPICKIIPGTTRRAFGTHVGRHMEQIALAVLPRETEDDLEGSSVATDLTIHDQQKGSNAGSDVARSVNFSGGPLDKPGRPVFDAPKTDPSVEIIDLTGDQQRASHPTSVLAPGSSKNPLRVWTWADRSGTYIAEAEWIGFTEDGKINLRKVNGIEVAVPMVEMAVEDLTYVEQTSGVSLDGERVGEGDQTESLAGHTQERLSWKCDQCPMRYQRMDNLRKHKKQSHADADANPFPAEAMYRRDLEGREKAWGEHTWTLETVNNLGVLYANQGKMAEAEAMYRRDLEGREKAWGEHTWTLETVNNLGNVYANQGKIAEAEAMYRRDLEGKEKAWGPEHTSTLKTVNNLGNLYANQGKMAEAEAMYRRALEGKEKAWGPEHTSTLETVNNLGNVYADQDKIAEAEAMYRRALEGKEKAWGPEHTSTLETVNNLGKLYAIQGKMAEAEAMYRRALECREKAWGPEHTSTLATVNKLGVLYANQGKMAEAEAMYRRAVECKEKAWGPEHTSTLETVNNLGVLYANQGKMAEAEAMFRRVRNEKS</sequence>
<dbReference type="PROSITE" id="PS50005">
    <property type="entry name" value="TPR"/>
    <property type="match status" value="4"/>
</dbReference>
<comment type="caution">
    <text evidence="5">The sequence shown here is derived from an EMBL/GenBank/DDBJ whole genome shotgun (WGS) entry which is preliminary data.</text>
</comment>
<feature type="region of interest" description="Disordered" evidence="3">
    <location>
        <begin position="647"/>
        <end position="690"/>
    </location>
</feature>
<dbReference type="Proteomes" id="UP000324767">
    <property type="component" value="Unassembled WGS sequence"/>
</dbReference>
<protein>
    <recommendedName>
        <fullName evidence="4">C2H2-type domain-containing protein</fullName>
    </recommendedName>
</protein>
<dbReference type="Gene3D" id="1.25.40.10">
    <property type="entry name" value="Tetratricopeptide repeat domain"/>
    <property type="match status" value="2"/>
</dbReference>
<reference evidence="5 6" key="1">
    <citation type="submission" date="2019-09" db="EMBL/GenBank/DDBJ databases">
        <title>The hologenome of the rock-dwelling lichen Lasallia pustulata.</title>
        <authorList>
            <person name="Greshake Tzovaras B."/>
            <person name="Segers F."/>
            <person name="Bicker A."/>
            <person name="Dal Grande F."/>
            <person name="Otte J."/>
            <person name="Hankeln T."/>
            <person name="Schmitt I."/>
            <person name="Ebersberger I."/>
        </authorList>
    </citation>
    <scope>NUCLEOTIDE SEQUENCE [LARGE SCALE GENOMIC DNA]</scope>
    <source>
        <strain evidence="5">A1-1</strain>
    </source>
</reference>
<feature type="repeat" description="TPR" evidence="2">
    <location>
        <begin position="1076"/>
        <end position="1109"/>
    </location>
</feature>
<evidence type="ECO:0000313" key="6">
    <source>
        <dbReference type="Proteomes" id="UP000324767"/>
    </source>
</evidence>
<dbReference type="PROSITE" id="PS50157">
    <property type="entry name" value="ZINC_FINGER_C2H2_2"/>
    <property type="match status" value="1"/>
</dbReference>
<dbReference type="Pfam" id="PF26082">
    <property type="entry name" value="zf-C2H2_AcuF"/>
    <property type="match status" value="1"/>
</dbReference>
<dbReference type="InterPro" id="IPR019734">
    <property type="entry name" value="TPR_rpt"/>
</dbReference>
<evidence type="ECO:0000256" key="2">
    <source>
        <dbReference type="PROSITE-ProRule" id="PRU00339"/>
    </source>
</evidence>
<dbReference type="InterPro" id="IPR007131">
    <property type="entry name" value="SHD1"/>
</dbReference>
<dbReference type="Pfam" id="PF03983">
    <property type="entry name" value="SHD1"/>
    <property type="match status" value="1"/>
</dbReference>
<dbReference type="GO" id="GO:0008092">
    <property type="term" value="F:cytoskeletal protein binding"/>
    <property type="evidence" value="ECO:0007669"/>
    <property type="project" value="InterPro"/>
</dbReference>
<dbReference type="PANTHER" id="PTHR46082:SF6">
    <property type="entry name" value="AAA+ ATPASE DOMAIN-CONTAINING PROTEIN-RELATED"/>
    <property type="match status" value="1"/>
</dbReference>
<dbReference type="InterPro" id="IPR011990">
    <property type="entry name" value="TPR-like_helical_dom_sf"/>
</dbReference>
<dbReference type="GO" id="GO:0030674">
    <property type="term" value="F:protein-macromolecule adaptor activity"/>
    <property type="evidence" value="ECO:0007669"/>
    <property type="project" value="InterPro"/>
</dbReference>
<feature type="repeat" description="TPR" evidence="2">
    <location>
        <begin position="1034"/>
        <end position="1067"/>
    </location>
</feature>